<organism evidence="2 3">
    <name type="scientific">Desulfotomaculum copahuensis</name>
    <dbReference type="NCBI Taxonomy" id="1838280"/>
    <lineage>
        <taxon>Bacteria</taxon>
        <taxon>Bacillati</taxon>
        <taxon>Bacillota</taxon>
        <taxon>Clostridia</taxon>
        <taxon>Eubacteriales</taxon>
        <taxon>Desulfotomaculaceae</taxon>
        <taxon>Desulfotomaculum</taxon>
    </lineage>
</organism>
<evidence type="ECO:0000259" key="1">
    <source>
        <dbReference type="Pfam" id="PF22746"/>
    </source>
</evidence>
<sequence>MSDEKSKLLQMVRDGKISVEEGAELLDAMDEPGTKPSGAEKELKDRFLRVHVDSAEAKVNVNIPLSLLKVASRLGNMIAGLIPGEARREMAGRGLDLSKIDFEELMNLINQGLEDGKLVDVDIEDPVKGRIRVEIYVE</sequence>
<dbReference type="EMBL" id="LYVF01000002">
    <property type="protein sequence ID" value="OAT87122.1"/>
    <property type="molecule type" value="Genomic_DNA"/>
</dbReference>
<dbReference type="RefSeq" id="WP_066665904.1">
    <property type="nucleotide sequence ID" value="NZ_LYVF01000002.1"/>
</dbReference>
<reference evidence="2 3" key="1">
    <citation type="submission" date="2016-04" db="EMBL/GenBank/DDBJ databases">
        <authorList>
            <person name="Evans L.H."/>
            <person name="Alamgir A."/>
            <person name="Owens N."/>
            <person name="Weber N.D."/>
            <person name="Virtaneva K."/>
            <person name="Barbian K."/>
            <person name="Babar A."/>
            <person name="Rosenke K."/>
        </authorList>
    </citation>
    <scope>NUCLEOTIDE SEQUENCE [LARGE SCALE GENOMIC DNA]</scope>
    <source>
        <strain evidence="2 3">LMa1</strain>
    </source>
</reference>
<dbReference type="InterPro" id="IPR053959">
    <property type="entry name" value="YvlB/LiaX_N"/>
</dbReference>
<dbReference type="Pfam" id="PF22746">
    <property type="entry name" value="SHOCT-like_DUF2089-C"/>
    <property type="match status" value="1"/>
</dbReference>
<evidence type="ECO:0000313" key="3">
    <source>
        <dbReference type="Proteomes" id="UP000078532"/>
    </source>
</evidence>
<keyword evidence="3" id="KW-1185">Reference proteome</keyword>
<dbReference type="OrthoDB" id="9808584at2"/>
<name>A0A1B7LKX9_9FIRM</name>
<accession>A0A1B7LKX9</accession>
<gene>
    <name evidence="2" type="ORF">A6M21_02215</name>
</gene>
<feature type="domain" description="YvlB/LiaX N-terminal" evidence="1">
    <location>
        <begin position="3"/>
        <end position="32"/>
    </location>
</feature>
<protein>
    <recommendedName>
        <fullName evidence="1">YvlB/LiaX N-terminal domain-containing protein</fullName>
    </recommendedName>
</protein>
<dbReference type="AlphaFoldDB" id="A0A1B7LKX9"/>
<dbReference type="Proteomes" id="UP000078532">
    <property type="component" value="Unassembled WGS sequence"/>
</dbReference>
<evidence type="ECO:0000313" key="2">
    <source>
        <dbReference type="EMBL" id="OAT87122.1"/>
    </source>
</evidence>
<proteinExistence type="predicted"/>
<dbReference type="STRING" id="1838280.A6M21_02215"/>
<comment type="caution">
    <text evidence="2">The sequence shown here is derived from an EMBL/GenBank/DDBJ whole genome shotgun (WGS) entry which is preliminary data.</text>
</comment>